<reference evidence="1 2" key="1">
    <citation type="journal article" date="2018" name="Biotechnol. Biofuels">
        <title>Integrative visual omics of the white-rot fungus Polyporus brumalis exposes the biotechnological potential of its oxidative enzymes for delignifying raw plant biomass.</title>
        <authorList>
            <person name="Miyauchi S."/>
            <person name="Rancon A."/>
            <person name="Drula E."/>
            <person name="Hage H."/>
            <person name="Chaduli D."/>
            <person name="Favel A."/>
            <person name="Grisel S."/>
            <person name="Henrissat B."/>
            <person name="Herpoel-Gimbert I."/>
            <person name="Ruiz-Duenas F.J."/>
            <person name="Chevret D."/>
            <person name="Hainaut M."/>
            <person name="Lin J."/>
            <person name="Wang M."/>
            <person name="Pangilinan J."/>
            <person name="Lipzen A."/>
            <person name="Lesage-Meessen L."/>
            <person name="Navarro D."/>
            <person name="Riley R."/>
            <person name="Grigoriev I.V."/>
            <person name="Zhou S."/>
            <person name="Raouche S."/>
            <person name="Rosso M.N."/>
        </authorList>
    </citation>
    <scope>NUCLEOTIDE SEQUENCE [LARGE SCALE GENOMIC DNA]</scope>
    <source>
        <strain evidence="1 2">BRFM 1820</strain>
    </source>
</reference>
<gene>
    <name evidence="1" type="ORF">OH76DRAFT_651649</name>
</gene>
<proteinExistence type="predicted"/>
<dbReference type="Proteomes" id="UP000256964">
    <property type="component" value="Unassembled WGS sequence"/>
</dbReference>
<dbReference type="EMBL" id="KZ857410">
    <property type="protein sequence ID" value="RDX48717.1"/>
    <property type="molecule type" value="Genomic_DNA"/>
</dbReference>
<name>A0A371D852_9APHY</name>
<organism evidence="1 2">
    <name type="scientific">Lentinus brumalis</name>
    <dbReference type="NCBI Taxonomy" id="2498619"/>
    <lineage>
        <taxon>Eukaryota</taxon>
        <taxon>Fungi</taxon>
        <taxon>Dikarya</taxon>
        <taxon>Basidiomycota</taxon>
        <taxon>Agaricomycotina</taxon>
        <taxon>Agaricomycetes</taxon>
        <taxon>Polyporales</taxon>
        <taxon>Polyporaceae</taxon>
        <taxon>Lentinus</taxon>
    </lineage>
</organism>
<dbReference type="AlphaFoldDB" id="A0A371D852"/>
<protein>
    <submittedName>
        <fullName evidence="1">Uncharacterized protein</fullName>
    </submittedName>
</protein>
<keyword evidence="2" id="KW-1185">Reference proteome</keyword>
<evidence type="ECO:0000313" key="1">
    <source>
        <dbReference type="EMBL" id="RDX48717.1"/>
    </source>
</evidence>
<evidence type="ECO:0000313" key="2">
    <source>
        <dbReference type="Proteomes" id="UP000256964"/>
    </source>
</evidence>
<accession>A0A371D852</accession>
<sequence>MSFTPGEHIGAYAILRFCNHSDVNCESLAARRHLVSIMDMSQGGHGKPTTCRVRVLCRGRPESETGTSISAVPSRDAGFDGFVHCDWEEAWVELYPVTIYGGSFLKVSSCDQRLVFKKRRTCDGLSLPIAALNFNLSSRHAKDIAGDFQTFEEDFRLAQYRRQYARR</sequence>